<evidence type="ECO:0000313" key="2">
    <source>
        <dbReference type="Proteomes" id="UP001240171"/>
    </source>
</evidence>
<name>A0ABT9CHU2_9BACL</name>
<organism evidence="1 2">
    <name type="scientific">Paenibacillus lacisoli</name>
    <dbReference type="NCBI Taxonomy" id="3064525"/>
    <lineage>
        <taxon>Bacteria</taxon>
        <taxon>Bacillati</taxon>
        <taxon>Bacillota</taxon>
        <taxon>Bacilli</taxon>
        <taxon>Bacillales</taxon>
        <taxon>Paenibacillaceae</taxon>
        <taxon>Paenibacillus</taxon>
    </lineage>
</organism>
<evidence type="ECO:0000313" key="1">
    <source>
        <dbReference type="EMBL" id="MDO7907497.1"/>
    </source>
</evidence>
<keyword evidence="2" id="KW-1185">Reference proteome</keyword>
<dbReference type="EMBL" id="JAUQTB010000007">
    <property type="protein sequence ID" value="MDO7907497.1"/>
    <property type="molecule type" value="Genomic_DNA"/>
</dbReference>
<accession>A0ABT9CHU2</accession>
<dbReference type="Proteomes" id="UP001240171">
    <property type="component" value="Unassembled WGS sequence"/>
</dbReference>
<reference evidence="1 2" key="1">
    <citation type="submission" date="2023-07" db="EMBL/GenBank/DDBJ databases">
        <title>Paenibacillus sp. JX-17 nov. isolated from soil.</title>
        <authorList>
            <person name="Wan Y."/>
            <person name="Liu B."/>
        </authorList>
    </citation>
    <scope>NUCLEOTIDE SEQUENCE [LARGE SCALE GENOMIC DNA]</scope>
    <source>
        <strain evidence="1 2">JX-17</strain>
    </source>
</reference>
<protein>
    <submittedName>
        <fullName evidence="1">Uncharacterized protein</fullName>
    </submittedName>
</protein>
<gene>
    <name evidence="1" type="ORF">Q5741_13885</name>
</gene>
<proteinExistence type="predicted"/>
<comment type="caution">
    <text evidence="1">The sequence shown here is derived from an EMBL/GenBank/DDBJ whole genome shotgun (WGS) entry which is preliminary data.</text>
</comment>
<dbReference type="RefSeq" id="WP_305024705.1">
    <property type="nucleotide sequence ID" value="NZ_JAUQTB010000007.1"/>
</dbReference>
<sequence>MKTSEELKSIFKTIVVSVQEKAKQSEAPIFYFENGKRIRQEPNGDRFVQIIDSNGEKVDYKI</sequence>